<comment type="caution">
    <text evidence="1">The sequence shown here is derived from an EMBL/GenBank/DDBJ whole genome shotgun (WGS) entry which is preliminary data.</text>
</comment>
<keyword evidence="2" id="KW-1185">Reference proteome</keyword>
<evidence type="ECO:0000313" key="1">
    <source>
        <dbReference type="EMBL" id="MBP1936309.1"/>
    </source>
</evidence>
<evidence type="ECO:0000313" key="2">
    <source>
        <dbReference type="Proteomes" id="UP001519273"/>
    </source>
</evidence>
<organism evidence="1 2">
    <name type="scientific">Paenibacillus sediminis</name>
    <dbReference type="NCBI Taxonomy" id="664909"/>
    <lineage>
        <taxon>Bacteria</taxon>
        <taxon>Bacillati</taxon>
        <taxon>Bacillota</taxon>
        <taxon>Bacilli</taxon>
        <taxon>Bacillales</taxon>
        <taxon>Paenibacillaceae</taxon>
        <taxon>Paenibacillus</taxon>
    </lineage>
</organism>
<protein>
    <recommendedName>
        <fullName evidence="3">Spore coat protein</fullName>
    </recommendedName>
</protein>
<accession>A0ABS4H1B2</accession>
<proteinExistence type="predicted"/>
<dbReference type="EMBL" id="JAGGKP010000001">
    <property type="protein sequence ID" value="MBP1936309.1"/>
    <property type="molecule type" value="Genomic_DNA"/>
</dbReference>
<reference evidence="1 2" key="1">
    <citation type="submission" date="2021-03" db="EMBL/GenBank/DDBJ databases">
        <title>Genomic Encyclopedia of Type Strains, Phase IV (KMG-IV): sequencing the most valuable type-strain genomes for metagenomic binning, comparative biology and taxonomic classification.</title>
        <authorList>
            <person name="Goeker M."/>
        </authorList>
    </citation>
    <scope>NUCLEOTIDE SEQUENCE [LARGE SCALE GENOMIC DNA]</scope>
    <source>
        <strain evidence="1 2">DSM 23491</strain>
    </source>
</reference>
<dbReference type="Proteomes" id="UP001519273">
    <property type="component" value="Unassembled WGS sequence"/>
</dbReference>
<name>A0ABS4H1B2_9BACL</name>
<evidence type="ECO:0008006" key="3">
    <source>
        <dbReference type="Google" id="ProtNLM"/>
    </source>
</evidence>
<dbReference type="RefSeq" id="WP_209846377.1">
    <property type="nucleotide sequence ID" value="NZ_CBCRVE010000002.1"/>
</dbReference>
<gene>
    <name evidence="1" type="ORF">J2Z20_001170</name>
</gene>
<sequence length="74" mass="8196">MNPPVSLSSDATELHKLLNIHVTSMLKSYTFKQLTSDEHLQKILEEDSKRCALIAEKLHTLLSSSISPSIFGGD</sequence>